<comment type="catalytic activity">
    <reaction evidence="10">
        <text>ATP + H2O = ADP + phosphate + H(+)</text>
        <dbReference type="Rhea" id="RHEA:13065"/>
        <dbReference type="ChEBI" id="CHEBI:15377"/>
        <dbReference type="ChEBI" id="CHEBI:15378"/>
        <dbReference type="ChEBI" id="CHEBI:30616"/>
        <dbReference type="ChEBI" id="CHEBI:43474"/>
        <dbReference type="ChEBI" id="CHEBI:456216"/>
    </reaction>
    <physiologicalReaction direction="left-to-right" evidence="10">
        <dbReference type="Rhea" id="RHEA:13066"/>
    </physiologicalReaction>
</comment>
<dbReference type="GO" id="GO:0016887">
    <property type="term" value="F:ATP hydrolysis activity"/>
    <property type="evidence" value="ECO:0007669"/>
    <property type="project" value="InterPro"/>
</dbReference>
<dbReference type="SMART" id="SM00382">
    <property type="entry name" value="AAA"/>
    <property type="match status" value="1"/>
</dbReference>
<evidence type="ECO:0000256" key="5">
    <source>
        <dbReference type="ARBA" id="ARBA00022801"/>
    </source>
</evidence>
<keyword evidence="13" id="KW-1185">Reference proteome</keyword>
<dbReference type="Pfam" id="PF00004">
    <property type="entry name" value="AAA"/>
    <property type="match status" value="1"/>
</dbReference>
<protein>
    <recommendedName>
        <fullName evidence="8">Peroxisomal ATPase PEX6</fullName>
    </recommendedName>
    <alternativeName>
        <fullName evidence="9">Peroxin-6</fullName>
    </alternativeName>
</protein>
<accession>A0AAD4N7E6</accession>
<dbReference type="GO" id="GO:0005778">
    <property type="term" value="C:peroxisomal membrane"/>
    <property type="evidence" value="ECO:0007669"/>
    <property type="project" value="TreeGrafter"/>
</dbReference>
<dbReference type="FunFam" id="3.40.50.300:FF:000109">
    <property type="entry name" value="Peroxisomal biogenesis factor 6"/>
    <property type="match status" value="1"/>
</dbReference>
<organism evidence="12 13">
    <name type="scientific">Ditylenchus destructor</name>
    <dbReference type="NCBI Taxonomy" id="166010"/>
    <lineage>
        <taxon>Eukaryota</taxon>
        <taxon>Metazoa</taxon>
        <taxon>Ecdysozoa</taxon>
        <taxon>Nematoda</taxon>
        <taxon>Chromadorea</taxon>
        <taxon>Rhabditida</taxon>
        <taxon>Tylenchina</taxon>
        <taxon>Tylenchomorpha</taxon>
        <taxon>Sphaerularioidea</taxon>
        <taxon>Anguinidae</taxon>
        <taxon>Anguininae</taxon>
        <taxon>Ditylenchus</taxon>
    </lineage>
</organism>
<dbReference type="Gene3D" id="3.40.50.300">
    <property type="entry name" value="P-loop containing nucleotide triphosphate hydrolases"/>
    <property type="match status" value="1"/>
</dbReference>
<gene>
    <name evidence="12" type="ORF">DdX_05014</name>
</gene>
<dbReference type="InterPro" id="IPR003959">
    <property type="entry name" value="ATPase_AAA_core"/>
</dbReference>
<dbReference type="GO" id="GO:0016558">
    <property type="term" value="P:protein import into peroxisome matrix"/>
    <property type="evidence" value="ECO:0007669"/>
    <property type="project" value="TreeGrafter"/>
</dbReference>
<evidence type="ECO:0000256" key="3">
    <source>
        <dbReference type="ARBA" id="ARBA00022593"/>
    </source>
</evidence>
<keyword evidence="3" id="KW-0962">Peroxisome biogenesis</keyword>
<comment type="subcellular location">
    <subcellularLocation>
        <location evidence="1">Membrane</location>
    </subcellularLocation>
</comment>
<evidence type="ECO:0000259" key="11">
    <source>
        <dbReference type="SMART" id="SM00382"/>
    </source>
</evidence>
<evidence type="ECO:0000256" key="2">
    <source>
        <dbReference type="ARBA" id="ARBA00006914"/>
    </source>
</evidence>
<keyword evidence="6" id="KW-0067">ATP-binding</keyword>
<reference evidence="12" key="1">
    <citation type="submission" date="2022-01" db="EMBL/GenBank/DDBJ databases">
        <title>Genome Sequence Resource for Two Populations of Ditylenchus destructor, the Migratory Endoparasitic Phytonematode.</title>
        <authorList>
            <person name="Zhang H."/>
            <person name="Lin R."/>
            <person name="Xie B."/>
        </authorList>
    </citation>
    <scope>NUCLEOTIDE SEQUENCE</scope>
    <source>
        <strain evidence="12">BazhouSP</strain>
    </source>
</reference>
<keyword evidence="5" id="KW-0378">Hydrolase</keyword>
<evidence type="ECO:0000313" key="13">
    <source>
        <dbReference type="Proteomes" id="UP001201812"/>
    </source>
</evidence>
<dbReference type="InterPro" id="IPR050168">
    <property type="entry name" value="AAA_ATPase_domain"/>
</dbReference>
<evidence type="ECO:0000256" key="9">
    <source>
        <dbReference type="ARBA" id="ARBA00034920"/>
    </source>
</evidence>
<sequence>MRSRNKRIRFILFDILHTFFAQKIRKLVSKAYINDGSTSTTNEILKVRIEKHSVAQIDAYSTIFLSLPTALRWRCVPGKFYRLRIEYSANNCNSMPTCERILTVRIATNIISRFHEYTATISSELAFNLFNGCVVEQIIMQVIKEIPEESLPTATEVHVAMIRQPKSEYSDYKIFSVNENLHSFFGVRRLLQSGDVFTYCNKKTAQTFFKVSFAKNSSFDDSPHFVHAESVRCYQTADVNDFFPGRRINTEVDFIPDSVHHVATKIRNVIMPYMQKATDSSSSHNKIKSARGVSGALNQDGPVVILVAGGADGGHLFMNYLCDLLCVNLVEFNCFDFWQVGDEKTEKLEEKFENAFGKANAFTPCVHWVQNVSILNNPNNQSAEPASSIIDTLVKRINSSEPNMIIILTCETEELSEVPQKLAKMVHFEFILEEICNNDREQFFEFFRKKFSSVQSDWFLNATRGFSLSELNQLLDDAREEALQNNRNVICHSDLEIGIRKRNKAIGKLIGVPEIPNITWDDIGGLEDVKQFISASLQLNSMTSNNDLTLRRSGIVLYGPPGCGKTLIAKAVANEFQMAFLSVKGPELLNQYIGQSEKNLREVFERARKASPSVLFFDELDSLAPNRGSAGDSGGVMDRMVSQLLTELDSIQWRTDSTVFVMGATNRPDLLDPCLLTPGRFDKSVLVKPADDIESKVKILRPICRKVKLEEGLTVEQIARKCPALISGAELQSVMSSAAMNSIREAIYKIESCISHEDKQKMAEAEEIFVLERHIDNALSEFTGAMTSATLQHYATLERDL</sequence>
<proteinExistence type="inferred from homology"/>
<evidence type="ECO:0000256" key="8">
    <source>
        <dbReference type="ARBA" id="ARBA00034811"/>
    </source>
</evidence>
<name>A0AAD4N7E6_9BILA</name>
<dbReference type="AlphaFoldDB" id="A0AAD4N7E6"/>
<dbReference type="Gene3D" id="1.10.8.60">
    <property type="match status" value="1"/>
</dbReference>
<comment type="caution">
    <text evidence="12">The sequence shown here is derived from an EMBL/GenBank/DDBJ whole genome shotgun (WGS) entry which is preliminary data.</text>
</comment>
<dbReference type="PANTHER" id="PTHR23077">
    <property type="entry name" value="AAA-FAMILY ATPASE"/>
    <property type="match status" value="1"/>
</dbReference>
<evidence type="ECO:0000256" key="1">
    <source>
        <dbReference type="ARBA" id="ARBA00004370"/>
    </source>
</evidence>
<dbReference type="InterPro" id="IPR003593">
    <property type="entry name" value="AAA+_ATPase"/>
</dbReference>
<dbReference type="GO" id="GO:0005829">
    <property type="term" value="C:cytosol"/>
    <property type="evidence" value="ECO:0007669"/>
    <property type="project" value="TreeGrafter"/>
</dbReference>
<dbReference type="SUPFAM" id="SSF52540">
    <property type="entry name" value="P-loop containing nucleoside triphosphate hydrolases"/>
    <property type="match status" value="2"/>
</dbReference>
<dbReference type="GO" id="GO:0005524">
    <property type="term" value="F:ATP binding"/>
    <property type="evidence" value="ECO:0007669"/>
    <property type="project" value="UniProtKB-KW"/>
</dbReference>
<evidence type="ECO:0000256" key="10">
    <source>
        <dbReference type="ARBA" id="ARBA00048778"/>
    </source>
</evidence>
<keyword evidence="7" id="KW-0472">Membrane</keyword>
<comment type="similarity">
    <text evidence="2">Belongs to the AAA ATPase family.</text>
</comment>
<feature type="domain" description="AAA+ ATPase" evidence="11">
    <location>
        <begin position="551"/>
        <end position="691"/>
    </location>
</feature>
<evidence type="ECO:0000256" key="4">
    <source>
        <dbReference type="ARBA" id="ARBA00022741"/>
    </source>
</evidence>
<keyword evidence="4" id="KW-0547">Nucleotide-binding</keyword>
<evidence type="ECO:0000256" key="7">
    <source>
        <dbReference type="ARBA" id="ARBA00023136"/>
    </source>
</evidence>
<dbReference type="InterPro" id="IPR027417">
    <property type="entry name" value="P-loop_NTPase"/>
</dbReference>
<evidence type="ECO:0000256" key="6">
    <source>
        <dbReference type="ARBA" id="ARBA00022840"/>
    </source>
</evidence>
<dbReference type="EMBL" id="JAKKPZ010000005">
    <property type="protein sequence ID" value="KAI1720768.1"/>
    <property type="molecule type" value="Genomic_DNA"/>
</dbReference>
<dbReference type="Proteomes" id="UP001201812">
    <property type="component" value="Unassembled WGS sequence"/>
</dbReference>
<dbReference type="PANTHER" id="PTHR23077:SF9">
    <property type="entry name" value="PEROXISOMAL ATPASE PEX6"/>
    <property type="match status" value="1"/>
</dbReference>
<evidence type="ECO:0000313" key="12">
    <source>
        <dbReference type="EMBL" id="KAI1720768.1"/>
    </source>
</evidence>